<dbReference type="SUPFAM" id="SSF55073">
    <property type="entry name" value="Nucleotide cyclase"/>
    <property type="match status" value="1"/>
</dbReference>
<name>A0A0D8X8I0_DICVI</name>
<reference evidence="4 5" key="1">
    <citation type="submission" date="2013-11" db="EMBL/GenBank/DDBJ databases">
        <title>Draft genome of the bovine lungworm Dictyocaulus viviparus.</title>
        <authorList>
            <person name="Mitreva M."/>
        </authorList>
    </citation>
    <scope>NUCLEOTIDE SEQUENCE [LARGE SCALE GENOMIC DNA]</scope>
    <source>
        <strain evidence="4 5">HannoverDv2000</strain>
    </source>
</reference>
<dbReference type="GO" id="GO:0008074">
    <property type="term" value="C:guanylate cyclase complex, soluble"/>
    <property type="evidence" value="ECO:0007669"/>
    <property type="project" value="TreeGrafter"/>
</dbReference>
<feature type="domain" description="Guanylate cyclase" evidence="3">
    <location>
        <begin position="1"/>
        <end position="108"/>
    </location>
</feature>
<dbReference type="InterPro" id="IPR029787">
    <property type="entry name" value="Nucleotide_cyclase"/>
</dbReference>
<evidence type="ECO:0000313" key="4">
    <source>
        <dbReference type="EMBL" id="KJH40875.1"/>
    </source>
</evidence>
<dbReference type="GO" id="GO:0019934">
    <property type="term" value="P:cGMP-mediated signaling"/>
    <property type="evidence" value="ECO:0007669"/>
    <property type="project" value="TreeGrafter"/>
</dbReference>
<evidence type="ECO:0000256" key="2">
    <source>
        <dbReference type="ARBA" id="ARBA00023239"/>
    </source>
</evidence>
<dbReference type="PANTHER" id="PTHR45655">
    <property type="entry name" value="GUANYLATE CYCLASE SOLUBLE SUBUNIT BETA-2"/>
    <property type="match status" value="1"/>
</dbReference>
<comment type="catalytic activity">
    <reaction evidence="1">
        <text>GTP = 3',5'-cyclic GMP + diphosphate</text>
        <dbReference type="Rhea" id="RHEA:13665"/>
        <dbReference type="ChEBI" id="CHEBI:33019"/>
        <dbReference type="ChEBI" id="CHEBI:37565"/>
        <dbReference type="ChEBI" id="CHEBI:57746"/>
        <dbReference type="EC" id="4.6.1.2"/>
    </reaction>
</comment>
<evidence type="ECO:0000259" key="3">
    <source>
        <dbReference type="PROSITE" id="PS50125"/>
    </source>
</evidence>
<dbReference type="OrthoDB" id="6127067at2759"/>
<gene>
    <name evidence="4" type="ORF">DICVIV_13162</name>
</gene>
<keyword evidence="2" id="KW-0456">Lyase</keyword>
<keyword evidence="5" id="KW-1185">Reference proteome</keyword>
<dbReference type="GO" id="GO:0004383">
    <property type="term" value="F:guanylate cyclase activity"/>
    <property type="evidence" value="ECO:0007669"/>
    <property type="project" value="UniProtKB-EC"/>
</dbReference>
<dbReference type="STRING" id="29172.A0A0D8X8I0"/>
<dbReference type="Pfam" id="PF00211">
    <property type="entry name" value="Guanylate_cyc"/>
    <property type="match status" value="1"/>
</dbReference>
<evidence type="ECO:0000256" key="1">
    <source>
        <dbReference type="ARBA" id="ARBA00001436"/>
    </source>
</evidence>
<reference evidence="5" key="2">
    <citation type="journal article" date="2016" name="Sci. Rep.">
        <title>Dictyocaulus viviparus genome, variome and transcriptome elucidate lungworm biology and support future intervention.</title>
        <authorList>
            <person name="McNulty S.N."/>
            <person name="Strube C."/>
            <person name="Rosa B.A."/>
            <person name="Martin J.C."/>
            <person name="Tyagi R."/>
            <person name="Choi Y.J."/>
            <person name="Wang Q."/>
            <person name="Hallsworth Pepin K."/>
            <person name="Zhang X."/>
            <person name="Ozersky P."/>
            <person name="Wilson R.K."/>
            <person name="Sternberg P.W."/>
            <person name="Gasser R.B."/>
            <person name="Mitreva M."/>
        </authorList>
    </citation>
    <scope>NUCLEOTIDE SEQUENCE [LARGE SCALE GENOMIC DNA]</scope>
    <source>
        <strain evidence="5">HannoverDv2000</strain>
    </source>
</reference>
<dbReference type="Gene3D" id="3.30.70.1230">
    <property type="entry name" value="Nucleotide cyclase"/>
    <property type="match status" value="1"/>
</dbReference>
<organism evidence="4 5">
    <name type="scientific">Dictyocaulus viviparus</name>
    <name type="common">Bovine lungworm</name>
    <dbReference type="NCBI Taxonomy" id="29172"/>
    <lineage>
        <taxon>Eukaryota</taxon>
        <taxon>Metazoa</taxon>
        <taxon>Ecdysozoa</taxon>
        <taxon>Nematoda</taxon>
        <taxon>Chromadorea</taxon>
        <taxon>Rhabditida</taxon>
        <taxon>Rhabditina</taxon>
        <taxon>Rhabditomorpha</taxon>
        <taxon>Strongyloidea</taxon>
        <taxon>Metastrongylidae</taxon>
        <taxon>Dictyocaulus</taxon>
    </lineage>
</organism>
<dbReference type="CDD" id="cd07302">
    <property type="entry name" value="CHD"/>
    <property type="match status" value="1"/>
</dbReference>
<evidence type="ECO:0000313" key="5">
    <source>
        <dbReference type="Proteomes" id="UP000053766"/>
    </source>
</evidence>
<protein>
    <recommendedName>
        <fullName evidence="3">Guanylate cyclase domain-containing protein</fullName>
    </recommendedName>
</protein>
<dbReference type="GO" id="GO:0070482">
    <property type="term" value="P:response to oxygen levels"/>
    <property type="evidence" value="ECO:0007669"/>
    <property type="project" value="TreeGrafter"/>
</dbReference>
<dbReference type="AlphaFoldDB" id="A0A0D8X8I0"/>
<dbReference type="PROSITE" id="PS50125">
    <property type="entry name" value="GUANYLATE_CYCLASE_2"/>
    <property type="match status" value="1"/>
</dbReference>
<proteinExistence type="predicted"/>
<dbReference type="EMBL" id="KN716987">
    <property type="protein sequence ID" value="KJH40875.1"/>
    <property type="molecule type" value="Genomic_DNA"/>
</dbReference>
<dbReference type="PANTHER" id="PTHR45655:SF1">
    <property type="entry name" value="SOLUBLE GUANYLATE CYCLASE GCY-37"/>
    <property type="match status" value="1"/>
</dbReference>
<accession>A0A0D8X8I0</accession>
<sequence>MDSYLVVSGAPDSNELNTESILNLAIAFVFSGRHITVPGINLPLRSVLLDREKFTIYGVIEGAASTDEQTIIVRVGINSGSIVAGVVSHEKPRYCIFGQTVNVAKRTCAMSQPGKILVTNVVQTVVAMHQKDTFVFEKYQSLECGMMNIQTHILLKNAHLSVWEIADAIKGADESIDGYKELHKMEGATMWEKIRIDVARQRQVIDAFRPGPSRTRRALTRLQSMKSRFRTAQSNDSGVSMNENVESVVCSIV</sequence>
<dbReference type="Proteomes" id="UP000053766">
    <property type="component" value="Unassembled WGS sequence"/>
</dbReference>
<dbReference type="InterPro" id="IPR001054">
    <property type="entry name" value="A/G_cyclase"/>
</dbReference>